<evidence type="ECO:0008006" key="6">
    <source>
        <dbReference type="Google" id="ProtNLM"/>
    </source>
</evidence>
<comment type="caution">
    <text evidence="4">The sequence shown here is derived from an EMBL/GenBank/DDBJ whole genome shotgun (WGS) entry which is preliminary data.</text>
</comment>
<evidence type="ECO:0000313" key="4">
    <source>
        <dbReference type="EMBL" id="MBB4038294.1"/>
    </source>
</evidence>
<evidence type="ECO:0000256" key="1">
    <source>
        <dbReference type="SAM" id="SignalP"/>
    </source>
</evidence>
<proteinExistence type="predicted"/>
<dbReference type="AlphaFoldDB" id="A0A840CXK7"/>
<dbReference type="Pfam" id="PF08522">
    <property type="entry name" value="BT_3987-like_N"/>
    <property type="match status" value="1"/>
</dbReference>
<keyword evidence="5" id="KW-1185">Reference proteome</keyword>
<dbReference type="Gene3D" id="2.60.120.260">
    <property type="entry name" value="Galactose-binding domain-like"/>
    <property type="match status" value="1"/>
</dbReference>
<reference evidence="4 5" key="1">
    <citation type="submission" date="2020-08" db="EMBL/GenBank/DDBJ databases">
        <title>Genomic Encyclopedia of Type Strains, Phase IV (KMG-IV): sequencing the most valuable type-strain genomes for metagenomic binning, comparative biology and taxonomic classification.</title>
        <authorList>
            <person name="Goeker M."/>
        </authorList>
    </citation>
    <scope>NUCLEOTIDE SEQUENCE [LARGE SCALE GENOMIC DNA]</scope>
    <source>
        <strain evidence="4 5">DSM 104969</strain>
    </source>
</reference>
<dbReference type="SUPFAM" id="SSF49785">
    <property type="entry name" value="Galactose-binding domain-like"/>
    <property type="match status" value="1"/>
</dbReference>
<dbReference type="Proteomes" id="UP000555103">
    <property type="component" value="Unassembled WGS sequence"/>
</dbReference>
<accession>A0A840CXK7</accession>
<keyword evidence="1" id="KW-0732">Signal</keyword>
<dbReference type="Pfam" id="PF00754">
    <property type="entry name" value="F5_F8_type_C"/>
    <property type="match status" value="1"/>
</dbReference>
<dbReference type="InterPro" id="IPR013728">
    <property type="entry name" value="BT_3987-like_N"/>
</dbReference>
<dbReference type="InterPro" id="IPR000421">
    <property type="entry name" value="FA58C"/>
</dbReference>
<dbReference type="InterPro" id="IPR008979">
    <property type="entry name" value="Galactose-bd-like_sf"/>
</dbReference>
<evidence type="ECO:0000259" key="2">
    <source>
        <dbReference type="Pfam" id="PF00754"/>
    </source>
</evidence>
<feature type="domain" description="BT-3987-like N-terminal" evidence="3">
    <location>
        <begin position="61"/>
        <end position="162"/>
    </location>
</feature>
<dbReference type="Gene3D" id="2.60.40.1740">
    <property type="entry name" value="hypothetical protein (bacova_03559)"/>
    <property type="match status" value="1"/>
</dbReference>
<organism evidence="4 5">
    <name type="scientific">Dysgonomonas hofstadii</name>
    <dbReference type="NCBI Taxonomy" id="637886"/>
    <lineage>
        <taxon>Bacteria</taxon>
        <taxon>Pseudomonadati</taxon>
        <taxon>Bacteroidota</taxon>
        <taxon>Bacteroidia</taxon>
        <taxon>Bacteroidales</taxon>
        <taxon>Dysgonomonadaceae</taxon>
        <taxon>Dysgonomonas</taxon>
    </lineage>
</organism>
<feature type="domain" description="F5/8 type C" evidence="2">
    <location>
        <begin position="207"/>
        <end position="314"/>
    </location>
</feature>
<sequence>MKMFLKYKNFIVCLIVAISLQSCSDDEKYDVVGSTQNMVFINTQQFSPVGVTNGFWFDIQNTTVSKSWVNGDIVEGKFTVQCTHAAANDIVVKFEIDNSLLVEGYNAFPSGVALQMNRDELVIPKGAMIANDSITISIDASKVNLFDMESYMASVKIVSANNTPLSSSESSASLVVRGIYNNCSTNTTTVPSGTTATRTGWTAVAAETDQANKLFDGNNNTYFRHTGSYPIDIEIDMTSIQTNITGFALRQYSTNYVFSQVNLYTKEDAGDDYVKQNFSVLSLTRATTQYINFHGPVNARYVKIEILSPYSSDYGLAFCEFNVYQQ</sequence>
<feature type="chain" id="PRO_5032399155" description="F5/8 type C domain-containing protein" evidence="1">
    <location>
        <begin position="25"/>
        <end position="326"/>
    </location>
</feature>
<feature type="signal peptide" evidence="1">
    <location>
        <begin position="1"/>
        <end position="24"/>
    </location>
</feature>
<dbReference type="RefSeq" id="WP_183309082.1">
    <property type="nucleotide sequence ID" value="NZ_JACIEP010000028.1"/>
</dbReference>
<protein>
    <recommendedName>
        <fullName evidence="6">F5/8 type C domain-containing protein</fullName>
    </recommendedName>
</protein>
<name>A0A840CXK7_9BACT</name>
<evidence type="ECO:0000259" key="3">
    <source>
        <dbReference type="Pfam" id="PF08522"/>
    </source>
</evidence>
<evidence type="ECO:0000313" key="5">
    <source>
        <dbReference type="Proteomes" id="UP000555103"/>
    </source>
</evidence>
<gene>
    <name evidence="4" type="ORF">GGR21_004226</name>
</gene>
<dbReference type="EMBL" id="JACIEP010000028">
    <property type="protein sequence ID" value="MBB4038294.1"/>
    <property type="molecule type" value="Genomic_DNA"/>
</dbReference>
<dbReference type="PROSITE" id="PS51257">
    <property type="entry name" value="PROKAR_LIPOPROTEIN"/>
    <property type="match status" value="1"/>
</dbReference>